<evidence type="ECO:0000256" key="1">
    <source>
        <dbReference type="SAM" id="MobiDB-lite"/>
    </source>
</evidence>
<dbReference type="Proteomes" id="UP001283361">
    <property type="component" value="Unassembled WGS sequence"/>
</dbReference>
<comment type="caution">
    <text evidence="2">The sequence shown here is derived from an EMBL/GenBank/DDBJ whole genome shotgun (WGS) entry which is preliminary data.</text>
</comment>
<accession>A0AAE0ZRM0</accession>
<organism evidence="2 3">
    <name type="scientific">Elysia crispata</name>
    <name type="common">lettuce slug</name>
    <dbReference type="NCBI Taxonomy" id="231223"/>
    <lineage>
        <taxon>Eukaryota</taxon>
        <taxon>Metazoa</taxon>
        <taxon>Spiralia</taxon>
        <taxon>Lophotrochozoa</taxon>
        <taxon>Mollusca</taxon>
        <taxon>Gastropoda</taxon>
        <taxon>Heterobranchia</taxon>
        <taxon>Euthyneura</taxon>
        <taxon>Panpulmonata</taxon>
        <taxon>Sacoglossa</taxon>
        <taxon>Placobranchoidea</taxon>
        <taxon>Plakobranchidae</taxon>
        <taxon>Elysia</taxon>
    </lineage>
</organism>
<feature type="region of interest" description="Disordered" evidence="1">
    <location>
        <begin position="86"/>
        <end position="105"/>
    </location>
</feature>
<dbReference type="EMBL" id="JAWDGP010003436">
    <property type="protein sequence ID" value="KAK3774309.1"/>
    <property type="molecule type" value="Genomic_DNA"/>
</dbReference>
<evidence type="ECO:0000313" key="3">
    <source>
        <dbReference type="Proteomes" id="UP001283361"/>
    </source>
</evidence>
<proteinExistence type="predicted"/>
<feature type="region of interest" description="Disordered" evidence="1">
    <location>
        <begin position="1"/>
        <end position="42"/>
    </location>
</feature>
<name>A0AAE0ZRM0_9GAST</name>
<keyword evidence="3" id="KW-1185">Reference proteome</keyword>
<feature type="compositionally biased region" description="Basic and acidic residues" evidence="1">
    <location>
        <begin position="7"/>
        <end position="17"/>
    </location>
</feature>
<protein>
    <submittedName>
        <fullName evidence="2">Uncharacterized protein</fullName>
    </submittedName>
</protein>
<dbReference type="AlphaFoldDB" id="A0AAE0ZRM0"/>
<gene>
    <name evidence="2" type="ORF">RRG08_040912</name>
</gene>
<evidence type="ECO:0000313" key="2">
    <source>
        <dbReference type="EMBL" id="KAK3774309.1"/>
    </source>
</evidence>
<reference evidence="2" key="1">
    <citation type="journal article" date="2023" name="G3 (Bethesda)">
        <title>A reference genome for the long-term kleptoplast-retaining sea slug Elysia crispata morphotype clarki.</title>
        <authorList>
            <person name="Eastman K.E."/>
            <person name="Pendleton A.L."/>
            <person name="Shaikh M.A."/>
            <person name="Suttiyut T."/>
            <person name="Ogas R."/>
            <person name="Tomko P."/>
            <person name="Gavelis G."/>
            <person name="Widhalm J.R."/>
            <person name="Wisecaver J.H."/>
        </authorList>
    </citation>
    <scope>NUCLEOTIDE SEQUENCE</scope>
    <source>
        <strain evidence="2">ECLA1</strain>
    </source>
</reference>
<sequence length="105" mass="11383">MSKGKIKGSDRGGEKELSTFPKSKSTHEPLIGSTPAAHLLHSPSPSLQILEIKIFMSLPRKHDTSMKETGTEIIAKEESILVLHQAKPTGTGHDSLFPVQEKTLG</sequence>